<dbReference type="PANTHER" id="PTHR15665">
    <property type="entry name" value="ASTEROID PROTEIN"/>
    <property type="match status" value="1"/>
</dbReference>
<organism evidence="3 4">
    <name type="scientific">Aphidius gifuensis</name>
    <name type="common">Parasitoid wasp</name>
    <dbReference type="NCBI Taxonomy" id="684658"/>
    <lineage>
        <taxon>Eukaryota</taxon>
        <taxon>Metazoa</taxon>
        <taxon>Ecdysozoa</taxon>
        <taxon>Arthropoda</taxon>
        <taxon>Hexapoda</taxon>
        <taxon>Insecta</taxon>
        <taxon>Pterygota</taxon>
        <taxon>Neoptera</taxon>
        <taxon>Endopterygota</taxon>
        <taxon>Hymenoptera</taxon>
        <taxon>Apocrita</taxon>
        <taxon>Ichneumonoidea</taxon>
        <taxon>Braconidae</taxon>
        <taxon>Aphidiinae</taxon>
        <taxon>Aphidius</taxon>
    </lineage>
</organism>
<evidence type="ECO:0000259" key="2">
    <source>
        <dbReference type="Pfam" id="PF00752"/>
    </source>
</evidence>
<dbReference type="Proteomes" id="UP000639338">
    <property type="component" value="Unassembled WGS sequence"/>
</dbReference>
<evidence type="ECO:0000313" key="4">
    <source>
        <dbReference type="Proteomes" id="UP000639338"/>
    </source>
</evidence>
<comment type="similarity">
    <text evidence="1">Belongs to the asteroid family.</text>
</comment>
<evidence type="ECO:0000313" key="3">
    <source>
        <dbReference type="EMBL" id="KAF7998420.1"/>
    </source>
</evidence>
<dbReference type="Pfam" id="PF00752">
    <property type="entry name" value="XPG_N"/>
    <property type="match status" value="1"/>
</dbReference>
<accession>A0A835CZ89</accession>
<feature type="domain" description="XPG N-terminal" evidence="2">
    <location>
        <begin position="1"/>
        <end position="94"/>
    </location>
</feature>
<reference evidence="3 4" key="1">
    <citation type="submission" date="2020-08" db="EMBL/GenBank/DDBJ databases">
        <title>Aphidius gifuensis genome sequencing and assembly.</title>
        <authorList>
            <person name="Du Z."/>
        </authorList>
    </citation>
    <scope>NUCLEOTIDE SEQUENCE [LARGE SCALE GENOMIC DNA]</scope>
    <source>
        <strain evidence="3">YNYX2018</strain>
        <tissue evidence="3">Adults</tissue>
    </source>
</reference>
<dbReference type="AlphaFoldDB" id="A0A835CZ89"/>
<dbReference type="Gene3D" id="3.40.50.1010">
    <property type="entry name" value="5'-nuclease"/>
    <property type="match status" value="1"/>
</dbReference>
<comment type="caution">
    <text evidence="3">The sequence shown here is derived from an EMBL/GenBank/DDBJ whole genome shotgun (WGS) entry which is preliminary data.</text>
</comment>
<dbReference type="OrthoDB" id="25987at2759"/>
<name>A0A835CZ89_APHGI</name>
<dbReference type="InterPro" id="IPR006085">
    <property type="entry name" value="XPG_DNA_repair_N"/>
</dbReference>
<keyword evidence="4" id="KW-1185">Reference proteome</keyword>
<protein>
    <recommendedName>
        <fullName evidence="2">XPG N-terminal domain-containing protein</fullName>
    </recommendedName>
</protein>
<proteinExistence type="inferred from homology"/>
<dbReference type="EMBL" id="JACMRX010000001">
    <property type="protein sequence ID" value="KAF7998420.1"/>
    <property type="molecule type" value="Genomic_DNA"/>
</dbReference>
<gene>
    <name evidence="3" type="ORF">HCN44_009818</name>
</gene>
<dbReference type="InterPro" id="IPR029060">
    <property type="entry name" value="PIN-like_dom_sf"/>
</dbReference>
<dbReference type="InterPro" id="IPR026832">
    <property type="entry name" value="Asteroid"/>
</dbReference>
<evidence type="ECO:0000256" key="1">
    <source>
        <dbReference type="ARBA" id="ARBA00007398"/>
    </source>
</evidence>
<sequence>MGVRGLTTYIEKTPHYYYNKFYLQNTKLVIDGWNLSFQIYRNFSQCNCSFGGDYHQYAKSVESFFEELKKCNVIPIVILDGGWEDKKKKTIYLRAIEKLGHASNWKPKSQYNDKYLPAQWCYVFRNVMKKMNIKFFMCPFEADDIIVALARVYECPVLSYDSDFYISKAMYIPFNTLEAMSKNEYGYMKKCQIYKVETLLKQFEGLDVSLLPLASVLIGNDYVEANTFDNLVNKIQQFKKPQPKIALILNWLKNYSLHTAVGIIINSIPKKQQDKMINLIENIINSSNSSLPKYMLGQLGLTRRDILVSQANQLNVFKFDKNKFFLDTNPNTRLQCDEINDQNDYYFSKDGSNDNDKPETSLDLIPEEFVESMPRWFMYEYFTGNFPSSFINMITHQTYMEQTQIENFSSPSSGEISIPIVKAIFSLLIPKNKSESTLELMIRKKCDILPRLINVKRSTIAFEELREVDISKRKEFIDKILGINKIDKLDEMPKAWQLYIAAILFWMRQQVVPTRTTKQLTCLILSMLIGIIDQHMEPRKSELRLEKISSEIEKIITLTTTQKTNTNLDSKYMTVSEALELVTQHDCIVASQYFMDNFKMDDKLILNQRKFDIEVVHAFAQFQSCLKHTVNLNALLGNPYTTVCPSKFFHGTLLYNVHHSLKAQADVVTYIQEKLEYSPGLFKVFKLLHQKIFTALNIKIPKKKSRVSKLSVTETSTKKSSIPKLSSCTRKQSKYFVDIDYDELPIAILVCLKIGTQSVTCSTGTDTEELGQFLTTEVQTISIDISNYDESIRNLSLLSNALELYYQ</sequence>
<dbReference type="SUPFAM" id="SSF88723">
    <property type="entry name" value="PIN domain-like"/>
    <property type="match status" value="1"/>
</dbReference>
<dbReference type="GO" id="GO:0004518">
    <property type="term" value="F:nuclease activity"/>
    <property type="evidence" value="ECO:0007669"/>
    <property type="project" value="InterPro"/>
</dbReference>
<dbReference type="PANTHER" id="PTHR15665:SF1">
    <property type="entry name" value="PROTEIN ASTEROID HOMOLOG 1"/>
    <property type="match status" value="1"/>
</dbReference>